<organism evidence="1 2">
    <name type="scientific">Pseudonocardia xishanensis</name>
    <dbReference type="NCBI Taxonomy" id="630995"/>
    <lineage>
        <taxon>Bacteria</taxon>
        <taxon>Bacillati</taxon>
        <taxon>Actinomycetota</taxon>
        <taxon>Actinomycetes</taxon>
        <taxon>Pseudonocardiales</taxon>
        <taxon>Pseudonocardiaceae</taxon>
        <taxon>Pseudonocardia</taxon>
    </lineage>
</organism>
<protein>
    <submittedName>
        <fullName evidence="1">DUF4188 domain-containing protein</fullName>
    </submittedName>
</protein>
<dbReference type="EMBL" id="BAABGT010000009">
    <property type="protein sequence ID" value="GAA4537194.1"/>
    <property type="molecule type" value="Genomic_DNA"/>
</dbReference>
<sequence>MDIKAARYTANYPDEFVVLLIGLRVNQLWRVNEWWPVLRAAFAMTQEAKALPNSPLLESMTVLSVSDWRVVFFIQYWRSFDELMSWADNSDLQHKPAQKAFFKRTAYNGHVGVWHETYKVAAGQFEAIYANMPQMGLAAAGTYRELRKSSKGRDRMGDRNAH</sequence>
<keyword evidence="2" id="KW-1185">Reference proteome</keyword>
<name>A0ABP8REW7_9PSEU</name>
<dbReference type="RefSeq" id="WP_345412281.1">
    <property type="nucleotide sequence ID" value="NZ_BAABGT010000009.1"/>
</dbReference>
<gene>
    <name evidence="1" type="ORF">GCM10023175_05390</name>
</gene>
<accession>A0ABP8REW7</accession>
<dbReference type="Pfam" id="PF13826">
    <property type="entry name" value="Monooxy_af470-like"/>
    <property type="match status" value="1"/>
</dbReference>
<reference evidence="2" key="1">
    <citation type="journal article" date="2019" name="Int. J. Syst. Evol. Microbiol.">
        <title>The Global Catalogue of Microorganisms (GCM) 10K type strain sequencing project: providing services to taxonomists for standard genome sequencing and annotation.</title>
        <authorList>
            <consortium name="The Broad Institute Genomics Platform"/>
            <consortium name="The Broad Institute Genome Sequencing Center for Infectious Disease"/>
            <person name="Wu L."/>
            <person name="Ma J."/>
        </authorList>
    </citation>
    <scope>NUCLEOTIDE SEQUENCE [LARGE SCALE GENOMIC DNA]</scope>
    <source>
        <strain evidence="2">JCM 17906</strain>
    </source>
</reference>
<evidence type="ECO:0000313" key="1">
    <source>
        <dbReference type="EMBL" id="GAA4537194.1"/>
    </source>
</evidence>
<comment type="caution">
    <text evidence="1">The sequence shown here is derived from an EMBL/GenBank/DDBJ whole genome shotgun (WGS) entry which is preliminary data.</text>
</comment>
<dbReference type="Proteomes" id="UP001501598">
    <property type="component" value="Unassembled WGS sequence"/>
</dbReference>
<evidence type="ECO:0000313" key="2">
    <source>
        <dbReference type="Proteomes" id="UP001501598"/>
    </source>
</evidence>
<dbReference type="InterPro" id="IPR025444">
    <property type="entry name" value="Monooxy_af470"/>
</dbReference>
<proteinExistence type="predicted"/>